<accession>A0AAD4MU76</accession>
<feature type="transmembrane region" description="Helical" evidence="1">
    <location>
        <begin position="149"/>
        <end position="167"/>
    </location>
</feature>
<protein>
    <submittedName>
        <fullName evidence="2">Serpentine type 7TM GPCR chemoreceptor srt domain-containing protein</fullName>
    </submittedName>
</protein>
<dbReference type="Proteomes" id="UP001201812">
    <property type="component" value="Unassembled WGS sequence"/>
</dbReference>
<dbReference type="PANTHER" id="PTHR23021:SF11">
    <property type="entry name" value="SERPENTINE RECEPTOR, CLASS T"/>
    <property type="match status" value="1"/>
</dbReference>
<sequence>MNYYFFDHDTYDRLYNCSMLTEAQWEAKKRPNWVGAVHLTLGTIYQILYLIFLTAMWQKQYWSHSCYKLMFVLGISDLCATVIGGTFCGIFSLRGDIFCTNQNLVYLVGCCQASFWSAACITGLILLINRTLDLADDRIANQLFGGAKTYIWFIFPAGSFFYMWFYTTPFLFSAIVDASFLNPYLGIPEIKIDMAVYDNFYCLIHNYAVAAIYPFMYLIMMILLWKKSRGGVVTTKQKQIILQSVIVSLLLAITAVTYMVMQYIPTPVYMPIIVHFMWQGSHGASVFTYIFVNKSMKKEATKIVKRFLFNLHCGTPGTNSVHHISTSVNTTVPAEQTIQKDQKHSSVIHDYEDQFF</sequence>
<dbReference type="EMBL" id="JAKKPZ010000074">
    <property type="protein sequence ID" value="KAI1703941.1"/>
    <property type="molecule type" value="Genomic_DNA"/>
</dbReference>
<feature type="transmembrane region" description="Helical" evidence="1">
    <location>
        <begin position="104"/>
        <end position="128"/>
    </location>
</feature>
<organism evidence="2 3">
    <name type="scientific">Ditylenchus destructor</name>
    <dbReference type="NCBI Taxonomy" id="166010"/>
    <lineage>
        <taxon>Eukaryota</taxon>
        <taxon>Metazoa</taxon>
        <taxon>Ecdysozoa</taxon>
        <taxon>Nematoda</taxon>
        <taxon>Chromadorea</taxon>
        <taxon>Rhabditida</taxon>
        <taxon>Tylenchina</taxon>
        <taxon>Tylenchomorpha</taxon>
        <taxon>Sphaerularioidea</taxon>
        <taxon>Anguinidae</taxon>
        <taxon>Anguininae</taxon>
        <taxon>Ditylenchus</taxon>
    </lineage>
</organism>
<keyword evidence="1" id="KW-0812">Transmembrane</keyword>
<feature type="transmembrane region" description="Helical" evidence="1">
    <location>
        <begin position="272"/>
        <end position="292"/>
    </location>
</feature>
<keyword evidence="3" id="KW-1185">Reference proteome</keyword>
<evidence type="ECO:0000256" key="1">
    <source>
        <dbReference type="SAM" id="Phobius"/>
    </source>
</evidence>
<feature type="transmembrane region" description="Helical" evidence="1">
    <location>
        <begin position="33"/>
        <end position="57"/>
    </location>
</feature>
<keyword evidence="1" id="KW-1133">Transmembrane helix</keyword>
<feature type="transmembrane region" description="Helical" evidence="1">
    <location>
        <begin position="240"/>
        <end position="260"/>
    </location>
</feature>
<dbReference type="InterPro" id="IPR019425">
    <property type="entry name" value="7TM_GPCR_serpentine_rcpt_Srt"/>
</dbReference>
<feature type="transmembrane region" description="Helical" evidence="1">
    <location>
        <begin position="69"/>
        <end position="92"/>
    </location>
</feature>
<comment type="caution">
    <text evidence="2">The sequence shown here is derived from an EMBL/GenBank/DDBJ whole genome shotgun (WGS) entry which is preliminary data.</text>
</comment>
<name>A0AAD4MU76_9BILA</name>
<dbReference type="AlphaFoldDB" id="A0AAD4MU76"/>
<reference evidence="2" key="1">
    <citation type="submission" date="2022-01" db="EMBL/GenBank/DDBJ databases">
        <title>Genome Sequence Resource for Two Populations of Ditylenchus destructor, the Migratory Endoparasitic Phytonematode.</title>
        <authorList>
            <person name="Zhang H."/>
            <person name="Lin R."/>
            <person name="Xie B."/>
        </authorList>
    </citation>
    <scope>NUCLEOTIDE SEQUENCE</scope>
    <source>
        <strain evidence="2">BazhouSP</strain>
    </source>
</reference>
<gene>
    <name evidence="2" type="ORF">DdX_14556</name>
</gene>
<proteinExistence type="predicted"/>
<evidence type="ECO:0000313" key="2">
    <source>
        <dbReference type="EMBL" id="KAI1703941.1"/>
    </source>
</evidence>
<keyword evidence="1" id="KW-0472">Membrane</keyword>
<dbReference type="PANTHER" id="PTHR23021">
    <property type="entry name" value="SERPENTINE RECEPTOR, CLASS T"/>
    <property type="match status" value="1"/>
</dbReference>
<dbReference type="SUPFAM" id="SSF81321">
    <property type="entry name" value="Family A G protein-coupled receptor-like"/>
    <property type="match status" value="1"/>
</dbReference>
<dbReference type="Pfam" id="PF10321">
    <property type="entry name" value="7TM_GPCR_Srt"/>
    <property type="match status" value="1"/>
</dbReference>
<feature type="transmembrane region" description="Helical" evidence="1">
    <location>
        <begin position="204"/>
        <end position="225"/>
    </location>
</feature>
<evidence type="ECO:0000313" key="3">
    <source>
        <dbReference type="Proteomes" id="UP001201812"/>
    </source>
</evidence>
<dbReference type="Gene3D" id="1.20.1070.10">
    <property type="entry name" value="Rhodopsin 7-helix transmembrane proteins"/>
    <property type="match status" value="1"/>
</dbReference>